<feature type="transmembrane region" description="Helical" evidence="1">
    <location>
        <begin position="227"/>
        <end position="248"/>
    </location>
</feature>
<feature type="transmembrane region" description="Helical" evidence="1">
    <location>
        <begin position="260"/>
        <end position="283"/>
    </location>
</feature>
<feature type="transmembrane region" description="Helical" evidence="1">
    <location>
        <begin position="56"/>
        <end position="78"/>
    </location>
</feature>
<feature type="transmembrane region" description="Helical" evidence="1">
    <location>
        <begin position="332"/>
        <end position="354"/>
    </location>
</feature>
<feature type="transmembrane region" description="Helical" evidence="1">
    <location>
        <begin position="203"/>
        <end position="221"/>
    </location>
</feature>
<evidence type="ECO:0000256" key="1">
    <source>
        <dbReference type="SAM" id="Phobius"/>
    </source>
</evidence>
<evidence type="ECO:0000313" key="2">
    <source>
        <dbReference type="EMBL" id="KAK0410113.1"/>
    </source>
</evidence>
<name>A0AA39HSJ4_9BILA</name>
<feature type="transmembrane region" description="Helical" evidence="1">
    <location>
        <begin position="84"/>
        <end position="103"/>
    </location>
</feature>
<organism evidence="2 3">
    <name type="scientific">Steinernema hermaphroditum</name>
    <dbReference type="NCBI Taxonomy" id="289476"/>
    <lineage>
        <taxon>Eukaryota</taxon>
        <taxon>Metazoa</taxon>
        <taxon>Ecdysozoa</taxon>
        <taxon>Nematoda</taxon>
        <taxon>Chromadorea</taxon>
        <taxon>Rhabditida</taxon>
        <taxon>Tylenchina</taxon>
        <taxon>Panagrolaimomorpha</taxon>
        <taxon>Strongyloidoidea</taxon>
        <taxon>Steinernematidae</taxon>
        <taxon>Steinernema</taxon>
    </lineage>
</organism>
<proteinExistence type="predicted"/>
<protein>
    <recommendedName>
        <fullName evidence="4">Transmembrane protein</fullName>
    </recommendedName>
</protein>
<reference evidence="2" key="1">
    <citation type="submission" date="2023-06" db="EMBL/GenBank/DDBJ databases">
        <title>Genomic analysis of the entomopathogenic nematode Steinernema hermaphroditum.</title>
        <authorList>
            <person name="Schwarz E.M."/>
            <person name="Heppert J.K."/>
            <person name="Baniya A."/>
            <person name="Schwartz H.T."/>
            <person name="Tan C.-H."/>
            <person name="Antoshechkin I."/>
            <person name="Sternberg P.W."/>
            <person name="Goodrich-Blair H."/>
            <person name="Dillman A.R."/>
        </authorList>
    </citation>
    <scope>NUCLEOTIDE SEQUENCE</scope>
    <source>
        <strain evidence="2">PS9179</strain>
        <tissue evidence="2">Whole animal</tissue>
    </source>
</reference>
<evidence type="ECO:0008006" key="4">
    <source>
        <dbReference type="Google" id="ProtNLM"/>
    </source>
</evidence>
<keyword evidence="1" id="KW-0812">Transmembrane</keyword>
<sequence length="356" mass="39702">MIGRRQAQPAPLHSVDDPMQTTGFLWCLYPIAAFVGLCEFILGVVHVFFCLPFYSLFIPFASGIPVIITSIHAFFLRFPNRVDFYLQFASTLTAIPLFATSLLEAFCLRHSNDEHAGGIDTTSICYGIQFRVIPLQMSCNDLLIVLQETVMAKFGSSVNEKHTVQLFVSSFLAVLAMLQLCACATLTVYSATQTKVKINSSHIIGGLSVFVLGFSLLHLFFCGSFFFLHLPSLVGLFGLLQAVLTCLTNNKQPRIRMLNVSGAALGLALAASTSFGFLCWSSSVSGTHHPYNRVCSWPKSKYAFCYRSIEFTAPYIEWTKEQVYREVHFFQFVTYSVLFLLGLGHFFLSLKVAFVL</sequence>
<dbReference type="EMBL" id="JAUCMV010000003">
    <property type="protein sequence ID" value="KAK0410113.1"/>
    <property type="molecule type" value="Genomic_DNA"/>
</dbReference>
<feature type="transmembrane region" description="Helical" evidence="1">
    <location>
        <begin position="23"/>
        <end position="49"/>
    </location>
</feature>
<dbReference type="AlphaFoldDB" id="A0AA39HSJ4"/>
<keyword evidence="1" id="KW-0472">Membrane</keyword>
<dbReference type="Proteomes" id="UP001175271">
    <property type="component" value="Unassembled WGS sequence"/>
</dbReference>
<evidence type="ECO:0000313" key="3">
    <source>
        <dbReference type="Proteomes" id="UP001175271"/>
    </source>
</evidence>
<keyword evidence="1" id="KW-1133">Transmembrane helix</keyword>
<gene>
    <name evidence="2" type="ORF">QR680_004954</name>
</gene>
<comment type="caution">
    <text evidence="2">The sequence shown here is derived from an EMBL/GenBank/DDBJ whole genome shotgun (WGS) entry which is preliminary data.</text>
</comment>
<keyword evidence="3" id="KW-1185">Reference proteome</keyword>
<accession>A0AA39HSJ4</accession>
<feature type="transmembrane region" description="Helical" evidence="1">
    <location>
        <begin position="166"/>
        <end position="191"/>
    </location>
</feature>